<dbReference type="STRING" id="388408.LAX5112_04947"/>
<name>A0A0M7AT01_9HYPH</name>
<sequence>MRTRLILTILGGAAAVWLMDVGFDLDTSNEASTAILVAGAGKALAQAGPGSVHGTARRTSRRTTRRVARRTSVAGCTPYRAYYNCGGVYYQAVQESGTTVYVVVNP</sequence>
<dbReference type="RefSeq" id="WP_082429274.1">
    <property type="nucleotide sequence ID" value="NZ_CXWD01000036.1"/>
</dbReference>
<dbReference type="EMBL" id="CXWD01000036">
    <property type="protein sequence ID" value="CTQ77546.1"/>
    <property type="molecule type" value="Genomic_DNA"/>
</dbReference>
<reference evidence="3" key="1">
    <citation type="submission" date="2015-07" db="EMBL/GenBank/DDBJ databases">
        <authorList>
            <person name="Rodrigo-Torres Lidia"/>
            <person name="Arahal R.David."/>
        </authorList>
    </citation>
    <scope>NUCLEOTIDE SEQUENCE [LARGE SCALE GENOMIC DNA]</scope>
    <source>
        <strain evidence="3">CECT 5112</strain>
    </source>
</reference>
<evidence type="ECO:0000313" key="3">
    <source>
        <dbReference type="Proteomes" id="UP000053235"/>
    </source>
</evidence>
<proteinExistence type="predicted"/>
<dbReference type="AlphaFoldDB" id="A0A0M7AT01"/>
<feature type="compositionally biased region" description="Basic residues" evidence="1">
    <location>
        <begin position="55"/>
        <end position="67"/>
    </location>
</feature>
<evidence type="ECO:0000313" key="2">
    <source>
        <dbReference type="EMBL" id="CTQ77546.1"/>
    </source>
</evidence>
<feature type="region of interest" description="Disordered" evidence="1">
    <location>
        <begin position="48"/>
        <end position="67"/>
    </location>
</feature>
<dbReference type="Proteomes" id="UP000053235">
    <property type="component" value="Unassembled WGS sequence"/>
</dbReference>
<accession>A0A0M7AT01</accession>
<gene>
    <name evidence="2" type="ORF">LAX5112_04947</name>
</gene>
<keyword evidence="3" id="KW-1185">Reference proteome</keyword>
<organism evidence="2 3">
    <name type="scientific">Roseibium alexandrii</name>
    <dbReference type="NCBI Taxonomy" id="388408"/>
    <lineage>
        <taxon>Bacteria</taxon>
        <taxon>Pseudomonadati</taxon>
        <taxon>Pseudomonadota</taxon>
        <taxon>Alphaproteobacteria</taxon>
        <taxon>Hyphomicrobiales</taxon>
        <taxon>Stappiaceae</taxon>
        <taxon>Roseibium</taxon>
    </lineage>
</organism>
<protein>
    <submittedName>
        <fullName evidence="2">Uncharacterized protein</fullName>
    </submittedName>
</protein>
<dbReference type="OrthoDB" id="7874330at2"/>
<evidence type="ECO:0000256" key="1">
    <source>
        <dbReference type="SAM" id="MobiDB-lite"/>
    </source>
</evidence>